<dbReference type="PANTHER" id="PTHR31566">
    <property type="entry name" value="CYTOCHROME C BIOGENESIS PROTEIN CCS1, CHLOROPLASTIC"/>
    <property type="match status" value="1"/>
</dbReference>
<gene>
    <name evidence="9" type="ORF">GCM10022377_16030</name>
</gene>
<feature type="transmembrane region" description="Helical" evidence="7">
    <location>
        <begin position="128"/>
        <end position="147"/>
    </location>
</feature>
<dbReference type="InterPro" id="IPR007816">
    <property type="entry name" value="ResB-like_domain"/>
</dbReference>
<name>A0ABP7DDY7_9MICC</name>
<feature type="transmembrane region" description="Helical" evidence="7">
    <location>
        <begin position="237"/>
        <end position="258"/>
    </location>
</feature>
<comment type="subcellular location">
    <subcellularLocation>
        <location evidence="1">Membrane</location>
        <topology evidence="1">Multi-pass membrane protein</topology>
    </subcellularLocation>
</comment>
<evidence type="ECO:0000259" key="8">
    <source>
        <dbReference type="Pfam" id="PF05140"/>
    </source>
</evidence>
<protein>
    <submittedName>
        <fullName evidence="9">Cytochrome c biogenesis protein ResB</fullName>
    </submittedName>
</protein>
<feature type="domain" description="ResB-like" evidence="8">
    <location>
        <begin position="72"/>
        <end position="565"/>
    </location>
</feature>
<evidence type="ECO:0000256" key="5">
    <source>
        <dbReference type="ARBA" id="ARBA00023136"/>
    </source>
</evidence>
<evidence type="ECO:0000313" key="10">
    <source>
        <dbReference type="Proteomes" id="UP001501536"/>
    </source>
</evidence>
<feature type="compositionally biased region" description="Basic and acidic residues" evidence="6">
    <location>
        <begin position="1"/>
        <end position="26"/>
    </location>
</feature>
<dbReference type="Proteomes" id="UP001501536">
    <property type="component" value="Unassembled WGS sequence"/>
</dbReference>
<dbReference type="PANTHER" id="PTHR31566:SF0">
    <property type="entry name" value="CYTOCHROME C BIOGENESIS PROTEIN CCS1, CHLOROPLASTIC"/>
    <property type="match status" value="1"/>
</dbReference>
<proteinExistence type="predicted"/>
<keyword evidence="5 7" id="KW-0472">Membrane</keyword>
<keyword evidence="10" id="KW-1185">Reference proteome</keyword>
<keyword evidence="4 7" id="KW-1133">Transmembrane helix</keyword>
<sequence length="590" mass="63458">MAEDNAREDEYRKADAYDAAAAREGDAGTGDRGVKADPEAPAAGRAGRDDVAMPALGFKGTVRWVWTQLTSMRTALFLLMLLAVAAVPGSLFPQRDANPEAVATYIENDPTAGEWLDRFQLFDVYSSVWFSAIYLLLFISLVGCILPRAKKHWQAMRTPPPRTPARLGRLPEHGTLELDAVETGDGSDGGRSDAIMRGAAALLKKRGYRVQERPAAENRGVASVGAERGYVREVGNLVFHISLVGILASVAIGGAYGYSGQRILVEGESFVNTLVSYDSFSPGTAFEPTDLEPFSVTLDQFDVTYDRETSSSFGQQIGFDAAVTTQEPGGERRQEQLRVNHPLRIGGSSVYLVGNGYAPEVTVRDGQGDIAFQGPVPSVPQDSVFTSLMVLKVPDAEPEQLGFVGLFLPTAGEVNGVGVSLDPAPALPQLQLNSYYGDLGLDEGTPQNVYVLETDTLTELNSRNLDAGGLVINPGETAELPDGKGSITFTGLKRYVGLDIHHDPGKTPVLIFAVLALSGLAVSLFTPRRRVWVKVRDDAEAGAPGPLTMEYGLLARGEDPRLEHEAAELRALFQKQWSTPHEPGSGRADD</sequence>
<feature type="transmembrane region" description="Helical" evidence="7">
    <location>
        <begin position="75"/>
        <end position="92"/>
    </location>
</feature>
<keyword evidence="2 7" id="KW-0812">Transmembrane</keyword>
<accession>A0ABP7DDY7</accession>
<evidence type="ECO:0000256" key="2">
    <source>
        <dbReference type="ARBA" id="ARBA00022692"/>
    </source>
</evidence>
<feature type="region of interest" description="Disordered" evidence="6">
    <location>
        <begin position="1"/>
        <end position="46"/>
    </location>
</feature>
<feature type="transmembrane region" description="Helical" evidence="7">
    <location>
        <begin position="509"/>
        <end position="526"/>
    </location>
</feature>
<evidence type="ECO:0000256" key="6">
    <source>
        <dbReference type="SAM" id="MobiDB-lite"/>
    </source>
</evidence>
<evidence type="ECO:0000256" key="1">
    <source>
        <dbReference type="ARBA" id="ARBA00004141"/>
    </source>
</evidence>
<comment type="caution">
    <text evidence="9">The sequence shown here is derived from an EMBL/GenBank/DDBJ whole genome shotgun (WGS) entry which is preliminary data.</text>
</comment>
<dbReference type="InterPro" id="IPR023494">
    <property type="entry name" value="Cyt_c_bgen_Ccs1/CcsB/ResB"/>
</dbReference>
<organism evidence="9 10">
    <name type="scientific">Zhihengliuella alba</name>
    <dbReference type="NCBI Taxonomy" id="547018"/>
    <lineage>
        <taxon>Bacteria</taxon>
        <taxon>Bacillati</taxon>
        <taxon>Actinomycetota</taxon>
        <taxon>Actinomycetes</taxon>
        <taxon>Micrococcales</taxon>
        <taxon>Micrococcaceae</taxon>
        <taxon>Zhihengliuella</taxon>
    </lineage>
</organism>
<keyword evidence="3" id="KW-0201">Cytochrome c-type biogenesis</keyword>
<evidence type="ECO:0000313" key="9">
    <source>
        <dbReference type="EMBL" id="GAA3703195.1"/>
    </source>
</evidence>
<reference evidence="10" key="1">
    <citation type="journal article" date="2019" name="Int. J. Syst. Evol. Microbiol.">
        <title>The Global Catalogue of Microorganisms (GCM) 10K type strain sequencing project: providing services to taxonomists for standard genome sequencing and annotation.</title>
        <authorList>
            <consortium name="The Broad Institute Genomics Platform"/>
            <consortium name="The Broad Institute Genome Sequencing Center for Infectious Disease"/>
            <person name="Wu L."/>
            <person name="Ma J."/>
        </authorList>
    </citation>
    <scope>NUCLEOTIDE SEQUENCE [LARGE SCALE GENOMIC DNA]</scope>
    <source>
        <strain evidence="10">JCM 16961</strain>
    </source>
</reference>
<evidence type="ECO:0000256" key="4">
    <source>
        <dbReference type="ARBA" id="ARBA00022989"/>
    </source>
</evidence>
<dbReference type="Pfam" id="PF05140">
    <property type="entry name" value="ResB"/>
    <property type="match status" value="1"/>
</dbReference>
<evidence type="ECO:0000256" key="7">
    <source>
        <dbReference type="SAM" id="Phobius"/>
    </source>
</evidence>
<dbReference type="EMBL" id="BAABCJ010000002">
    <property type="protein sequence ID" value="GAA3703195.1"/>
    <property type="molecule type" value="Genomic_DNA"/>
</dbReference>
<evidence type="ECO:0000256" key="3">
    <source>
        <dbReference type="ARBA" id="ARBA00022748"/>
    </source>
</evidence>